<keyword evidence="2" id="KW-0472">Membrane</keyword>
<feature type="transmembrane region" description="Helical" evidence="2">
    <location>
        <begin position="73"/>
        <end position="93"/>
    </location>
</feature>
<evidence type="ECO:0000256" key="2">
    <source>
        <dbReference type="SAM" id="Phobius"/>
    </source>
</evidence>
<dbReference type="RefSeq" id="WP_381201790.1">
    <property type="nucleotide sequence ID" value="NZ_JBHSFE010000029.1"/>
</dbReference>
<evidence type="ECO:0000256" key="1">
    <source>
        <dbReference type="SAM" id="MobiDB-lite"/>
    </source>
</evidence>
<accession>A0ABV9GFT3</accession>
<dbReference type="EMBL" id="JBHSFE010000029">
    <property type="protein sequence ID" value="MFC4612040.1"/>
    <property type="molecule type" value="Genomic_DNA"/>
</dbReference>
<protein>
    <recommendedName>
        <fullName evidence="3">DUF7144 domain-containing protein</fullName>
    </recommendedName>
</protein>
<evidence type="ECO:0000313" key="5">
    <source>
        <dbReference type="Proteomes" id="UP001595993"/>
    </source>
</evidence>
<feature type="transmembrane region" description="Helical" evidence="2">
    <location>
        <begin position="123"/>
        <end position="140"/>
    </location>
</feature>
<organism evidence="4 5">
    <name type="scientific">Streptomyces maoxianensis</name>
    <dbReference type="NCBI Taxonomy" id="1459942"/>
    <lineage>
        <taxon>Bacteria</taxon>
        <taxon>Bacillati</taxon>
        <taxon>Actinomycetota</taxon>
        <taxon>Actinomycetes</taxon>
        <taxon>Kitasatosporales</taxon>
        <taxon>Streptomycetaceae</taxon>
        <taxon>Streptomyces</taxon>
    </lineage>
</organism>
<evidence type="ECO:0000259" key="3">
    <source>
        <dbReference type="Pfam" id="PF23636"/>
    </source>
</evidence>
<dbReference type="Pfam" id="PF23636">
    <property type="entry name" value="DUF7144"/>
    <property type="match status" value="1"/>
</dbReference>
<comment type="caution">
    <text evidence="4">The sequence shown here is derived from an EMBL/GenBank/DDBJ whole genome shotgun (WGS) entry which is preliminary data.</text>
</comment>
<keyword evidence="2" id="KW-1133">Transmembrane helix</keyword>
<sequence length="153" mass="15870">MSQASTSSGTTQSPAPAPGPGAGSAWAAGSTMFAGVLLLVDGILGILNGIGGIASGDVYAVIGRYVFEWNLTAWGWIHLIIGVIAAVTGVGILKNAGWARPVGVAMAGLIIIVNFLWLPYLPLWGLINIAIGVFVIWALCKEDRRSPSSRPEV</sequence>
<name>A0ABV9GFT3_9ACTN</name>
<feature type="region of interest" description="Disordered" evidence="1">
    <location>
        <begin position="1"/>
        <end position="22"/>
    </location>
</feature>
<evidence type="ECO:0000313" key="4">
    <source>
        <dbReference type="EMBL" id="MFC4612040.1"/>
    </source>
</evidence>
<reference evidence="5" key="1">
    <citation type="journal article" date="2019" name="Int. J. Syst. Evol. Microbiol.">
        <title>The Global Catalogue of Microorganisms (GCM) 10K type strain sequencing project: providing services to taxonomists for standard genome sequencing and annotation.</title>
        <authorList>
            <consortium name="The Broad Institute Genomics Platform"/>
            <consortium name="The Broad Institute Genome Sequencing Center for Infectious Disease"/>
            <person name="Wu L."/>
            <person name="Ma J."/>
        </authorList>
    </citation>
    <scope>NUCLEOTIDE SEQUENCE [LARGE SCALE GENOMIC DNA]</scope>
    <source>
        <strain evidence="5">CGMCC 4.7139</strain>
    </source>
</reference>
<gene>
    <name evidence="4" type="ORF">ACFO9E_30375</name>
</gene>
<keyword evidence="5" id="KW-1185">Reference proteome</keyword>
<dbReference type="InterPro" id="IPR055568">
    <property type="entry name" value="DUF7144"/>
</dbReference>
<feature type="transmembrane region" description="Helical" evidence="2">
    <location>
        <begin position="98"/>
        <end position="117"/>
    </location>
</feature>
<dbReference type="Proteomes" id="UP001595993">
    <property type="component" value="Unassembled WGS sequence"/>
</dbReference>
<feature type="compositionally biased region" description="Low complexity" evidence="1">
    <location>
        <begin position="1"/>
        <end position="14"/>
    </location>
</feature>
<proteinExistence type="predicted"/>
<feature type="domain" description="DUF7144" evidence="3">
    <location>
        <begin position="31"/>
        <end position="143"/>
    </location>
</feature>
<keyword evidence="2" id="KW-0812">Transmembrane</keyword>